<reference evidence="1" key="1">
    <citation type="journal article" date="2019" name="bioRxiv">
        <title>The Genome of the Zebra Mussel, Dreissena polymorpha: A Resource for Invasive Species Research.</title>
        <authorList>
            <person name="McCartney M.A."/>
            <person name="Auch B."/>
            <person name="Kono T."/>
            <person name="Mallez S."/>
            <person name="Zhang Y."/>
            <person name="Obille A."/>
            <person name="Becker A."/>
            <person name="Abrahante J.E."/>
            <person name="Garbe J."/>
            <person name="Badalamenti J.P."/>
            <person name="Herman A."/>
            <person name="Mangelson H."/>
            <person name="Liachko I."/>
            <person name="Sullivan S."/>
            <person name="Sone E.D."/>
            <person name="Koren S."/>
            <person name="Silverstein K.A.T."/>
            <person name="Beckman K.B."/>
            <person name="Gohl D.M."/>
        </authorList>
    </citation>
    <scope>NUCLEOTIDE SEQUENCE</scope>
    <source>
        <strain evidence="1">Duluth1</strain>
        <tissue evidence="1">Whole animal</tissue>
    </source>
</reference>
<dbReference type="EMBL" id="JAIWYP010000013">
    <property type="protein sequence ID" value="KAH3717825.1"/>
    <property type="molecule type" value="Genomic_DNA"/>
</dbReference>
<gene>
    <name evidence="1" type="ORF">DPMN_060621</name>
</gene>
<dbReference type="AlphaFoldDB" id="A0A9D4C690"/>
<organism evidence="1 2">
    <name type="scientific">Dreissena polymorpha</name>
    <name type="common">Zebra mussel</name>
    <name type="synonym">Mytilus polymorpha</name>
    <dbReference type="NCBI Taxonomy" id="45954"/>
    <lineage>
        <taxon>Eukaryota</taxon>
        <taxon>Metazoa</taxon>
        <taxon>Spiralia</taxon>
        <taxon>Lophotrochozoa</taxon>
        <taxon>Mollusca</taxon>
        <taxon>Bivalvia</taxon>
        <taxon>Autobranchia</taxon>
        <taxon>Heteroconchia</taxon>
        <taxon>Euheterodonta</taxon>
        <taxon>Imparidentia</taxon>
        <taxon>Neoheterodontei</taxon>
        <taxon>Myida</taxon>
        <taxon>Dreissenoidea</taxon>
        <taxon>Dreissenidae</taxon>
        <taxon>Dreissena</taxon>
    </lineage>
</organism>
<comment type="caution">
    <text evidence="1">The sequence shown here is derived from an EMBL/GenBank/DDBJ whole genome shotgun (WGS) entry which is preliminary data.</text>
</comment>
<evidence type="ECO:0000313" key="1">
    <source>
        <dbReference type="EMBL" id="KAH3717825.1"/>
    </source>
</evidence>
<proteinExistence type="predicted"/>
<evidence type="ECO:0000313" key="2">
    <source>
        <dbReference type="Proteomes" id="UP000828390"/>
    </source>
</evidence>
<reference evidence="1" key="2">
    <citation type="submission" date="2020-11" db="EMBL/GenBank/DDBJ databases">
        <authorList>
            <person name="McCartney M.A."/>
            <person name="Auch B."/>
            <person name="Kono T."/>
            <person name="Mallez S."/>
            <person name="Becker A."/>
            <person name="Gohl D.M."/>
            <person name="Silverstein K.A.T."/>
            <person name="Koren S."/>
            <person name="Bechman K.B."/>
            <person name="Herman A."/>
            <person name="Abrahante J.E."/>
            <person name="Garbe J."/>
        </authorList>
    </citation>
    <scope>NUCLEOTIDE SEQUENCE</scope>
    <source>
        <strain evidence="1">Duluth1</strain>
        <tissue evidence="1">Whole animal</tissue>
    </source>
</reference>
<keyword evidence="2" id="KW-1185">Reference proteome</keyword>
<accession>A0A9D4C690</accession>
<name>A0A9D4C690_DREPO</name>
<protein>
    <submittedName>
        <fullName evidence="1">Uncharacterized protein</fullName>
    </submittedName>
</protein>
<dbReference type="Proteomes" id="UP000828390">
    <property type="component" value="Unassembled WGS sequence"/>
</dbReference>
<sequence>MEVSKKKSKIMVNSTINIIADIIMNGEKLNEVTSFKYFGATMSTDGTSTAESE</sequence>